<dbReference type="InterPro" id="IPR050469">
    <property type="entry name" value="Diguanylate_Cyclase"/>
</dbReference>
<comment type="caution">
    <text evidence="6">The sequence shown here is derived from an EMBL/GenBank/DDBJ whole genome shotgun (WGS) entry which is preliminary data.</text>
</comment>
<feature type="domain" description="HAMP" evidence="4">
    <location>
        <begin position="335"/>
        <end position="387"/>
    </location>
</feature>
<dbReference type="InterPro" id="IPR043128">
    <property type="entry name" value="Rev_trsase/Diguanyl_cyclase"/>
</dbReference>
<dbReference type="InterPro" id="IPR003660">
    <property type="entry name" value="HAMP_dom"/>
</dbReference>
<dbReference type="CDD" id="cd06225">
    <property type="entry name" value="HAMP"/>
    <property type="match status" value="1"/>
</dbReference>
<dbReference type="NCBIfam" id="TIGR00254">
    <property type="entry name" value="GGDEF"/>
    <property type="match status" value="1"/>
</dbReference>
<keyword evidence="7" id="KW-1185">Reference proteome</keyword>
<organism evidence="6 7">
    <name type="scientific">Pseudomonas neustonica</name>
    <dbReference type="NCBI Taxonomy" id="2487346"/>
    <lineage>
        <taxon>Bacteria</taxon>
        <taxon>Pseudomonadati</taxon>
        <taxon>Pseudomonadota</taxon>
        <taxon>Gammaproteobacteria</taxon>
        <taxon>Pseudomonadales</taxon>
        <taxon>Pseudomonadaceae</taxon>
        <taxon>Pseudomonas</taxon>
    </lineage>
</organism>
<accession>A0ABX9XQ54</accession>
<dbReference type="Gene3D" id="3.30.70.270">
    <property type="match status" value="1"/>
</dbReference>
<evidence type="ECO:0000313" key="6">
    <source>
        <dbReference type="EMBL" id="ROZ87865.1"/>
    </source>
</evidence>
<dbReference type="InterPro" id="IPR029787">
    <property type="entry name" value="Nucleotide_cyclase"/>
</dbReference>
<dbReference type="PANTHER" id="PTHR45138:SF9">
    <property type="entry name" value="DIGUANYLATE CYCLASE DGCM-RELATED"/>
    <property type="match status" value="1"/>
</dbReference>
<gene>
    <name evidence="6" type="ORF">EF096_03105</name>
</gene>
<keyword evidence="3" id="KW-0812">Transmembrane</keyword>
<proteinExistence type="predicted"/>
<dbReference type="EC" id="2.7.7.65" evidence="1"/>
<dbReference type="CDD" id="cd01949">
    <property type="entry name" value="GGDEF"/>
    <property type="match status" value="1"/>
</dbReference>
<dbReference type="EMBL" id="RKKU01000002">
    <property type="protein sequence ID" value="ROZ87865.1"/>
    <property type="molecule type" value="Genomic_DNA"/>
</dbReference>
<keyword evidence="3" id="KW-1133">Transmembrane helix</keyword>
<dbReference type="SMART" id="SM00267">
    <property type="entry name" value="GGDEF"/>
    <property type="match status" value="1"/>
</dbReference>
<evidence type="ECO:0000256" key="1">
    <source>
        <dbReference type="ARBA" id="ARBA00012528"/>
    </source>
</evidence>
<evidence type="ECO:0000256" key="3">
    <source>
        <dbReference type="SAM" id="Phobius"/>
    </source>
</evidence>
<dbReference type="SMART" id="SM00304">
    <property type="entry name" value="HAMP"/>
    <property type="match status" value="1"/>
</dbReference>
<dbReference type="RefSeq" id="WP_123888152.1">
    <property type="nucleotide sequence ID" value="NZ_RKKU01000002.1"/>
</dbReference>
<feature type="transmembrane region" description="Helical" evidence="3">
    <location>
        <begin position="311"/>
        <end position="333"/>
    </location>
</feature>
<evidence type="ECO:0000259" key="5">
    <source>
        <dbReference type="PROSITE" id="PS50887"/>
    </source>
</evidence>
<dbReference type="Gene3D" id="6.10.340.10">
    <property type="match status" value="1"/>
</dbReference>
<dbReference type="Pfam" id="PF00672">
    <property type="entry name" value="HAMP"/>
    <property type="match status" value="1"/>
</dbReference>
<evidence type="ECO:0000259" key="4">
    <source>
        <dbReference type="PROSITE" id="PS50885"/>
    </source>
</evidence>
<dbReference type="InterPro" id="IPR000160">
    <property type="entry name" value="GGDEF_dom"/>
</dbReference>
<name>A0ABX9XQ54_9PSED</name>
<dbReference type="Proteomes" id="UP000275199">
    <property type="component" value="Unassembled WGS sequence"/>
</dbReference>
<evidence type="ECO:0000313" key="7">
    <source>
        <dbReference type="Proteomes" id="UP000275199"/>
    </source>
</evidence>
<keyword evidence="3" id="KW-0472">Membrane</keyword>
<dbReference type="SUPFAM" id="SSF55073">
    <property type="entry name" value="Nucleotide cyclase"/>
    <property type="match status" value="1"/>
</dbReference>
<comment type="catalytic activity">
    <reaction evidence="2">
        <text>2 GTP = 3',3'-c-di-GMP + 2 diphosphate</text>
        <dbReference type="Rhea" id="RHEA:24898"/>
        <dbReference type="ChEBI" id="CHEBI:33019"/>
        <dbReference type="ChEBI" id="CHEBI:37565"/>
        <dbReference type="ChEBI" id="CHEBI:58805"/>
        <dbReference type="EC" id="2.7.7.65"/>
    </reaction>
</comment>
<protein>
    <recommendedName>
        <fullName evidence="1">diguanylate cyclase</fullName>
        <ecNumber evidence="1">2.7.7.65</ecNumber>
    </recommendedName>
</protein>
<dbReference type="PANTHER" id="PTHR45138">
    <property type="entry name" value="REGULATORY COMPONENTS OF SENSORY TRANSDUCTION SYSTEM"/>
    <property type="match status" value="1"/>
</dbReference>
<feature type="domain" description="GGDEF" evidence="5">
    <location>
        <begin position="434"/>
        <end position="563"/>
    </location>
</feature>
<dbReference type="PROSITE" id="PS50885">
    <property type="entry name" value="HAMP"/>
    <property type="match status" value="1"/>
</dbReference>
<dbReference type="PROSITE" id="PS50887">
    <property type="entry name" value="GGDEF"/>
    <property type="match status" value="1"/>
</dbReference>
<dbReference type="Pfam" id="PF00990">
    <property type="entry name" value="GGDEF"/>
    <property type="match status" value="1"/>
</dbReference>
<evidence type="ECO:0000256" key="2">
    <source>
        <dbReference type="ARBA" id="ARBA00034247"/>
    </source>
</evidence>
<sequence>MSLKTRFLLLTSVLIMCASLGAWLVFQQITSGIIEQWGRHLAEVQVRYDSARLLQPLEREIALARQMADSKVIQRWARNPNQPELHTQAIAELESFRGNFRDHSYFVGLLGTGNYYHNNAKNEFDGRWLRYQLKPDNPDDAWFYRLIEQNHDFHLNINPDAELGVTKLWIDVLIRDGSEVLGIVGTGLALDDFLQEIVDLNQPGITTLFVDQNGAIQLHRDPAKINYANIVKPEGQKILVDQLFDSEEDSAHVRYLMQQLKGSKQEGAQVISDFVTVDGKSNLAGIAYLPSIGWYEITLMDLNVLMPLSGFMPMILLFAAIVVLSLLIMALALQKQVLKPLNALERAMQQLQDGELTPAELPSANGELGRLNAHFVSMAEAVRYTTIDLEEKIRERTEALQRLARLDPLTGLINRRGMTELLNEVAAKADREHQHFGLIWLDVDKFKEINDLNGHAIGDQVLKYISQVLLTALRPYDHASRWGGDEFLVMLSPCTDMTLQRLGDRIRETIEQGAGDLQLQVTVSMGGYLAGPGDTVDTALQQADEALYAAKHAGRNRFEITHC</sequence>
<reference evidence="6 7" key="1">
    <citation type="submission" date="2018-11" db="EMBL/GenBank/DDBJ databases">
        <authorList>
            <person name="Jang G.I."/>
            <person name="Hwang C.Y."/>
        </authorList>
    </citation>
    <scope>NUCLEOTIDE SEQUENCE [LARGE SCALE GENOMIC DNA]</scope>
    <source>
        <strain evidence="6 7">SSM26</strain>
    </source>
</reference>